<dbReference type="Proteomes" id="UP000289600">
    <property type="component" value="Segment"/>
</dbReference>
<proteinExistence type="predicted"/>
<organism evidence="1 2">
    <name type="scientific">Moumouvirus australiensis</name>
    <dbReference type="NCBI Taxonomy" id="2109587"/>
    <lineage>
        <taxon>Viruses</taxon>
        <taxon>Varidnaviria</taxon>
        <taxon>Bamfordvirae</taxon>
        <taxon>Nucleocytoviricota</taxon>
        <taxon>Megaviricetes</taxon>
        <taxon>Imitervirales</taxon>
        <taxon>Mimiviridae</taxon>
        <taxon>Megamimivirinae</taxon>
        <taxon>Moumouvirus</taxon>
        <taxon>Moumouvirus australiense</taxon>
    </lineage>
</organism>
<evidence type="ECO:0000313" key="1">
    <source>
        <dbReference type="EMBL" id="AVL95260.1"/>
    </source>
</evidence>
<name>A0A2P1EN21_9VIRU</name>
<evidence type="ECO:0000313" key="2">
    <source>
        <dbReference type="Proteomes" id="UP000289600"/>
    </source>
</evidence>
<sequence>MPSKNRENKISQKYSGLFPVCYKEFGIAANKKKNIEKFMRLILVYNKFQQAVNTIENINTDADISDIVQNIKNNMSKIKIKISKLKSKI</sequence>
<reference evidence="2" key="1">
    <citation type="submission" date="2018-01" db="EMBL/GenBank/DDBJ databases">
        <title>Testimony of 'menage a trois' revealed by the proteome of Megavirus virophage.</title>
        <authorList>
            <person name="Jeudy S."/>
            <person name="Bertaux L."/>
            <person name="Alempic J.-M."/>
            <person name="Lartigue A."/>
            <person name="Legendre M."/>
            <person name="Philippe N."/>
            <person name="Beucher L."/>
            <person name="Biondi E."/>
            <person name="Juul S."/>
            <person name="Turner D."/>
            <person name="Coute Y."/>
            <person name="Claverie J.-M."/>
            <person name="Abergel C."/>
        </authorList>
    </citation>
    <scope>NUCLEOTIDE SEQUENCE [LARGE SCALE GENOMIC DNA]</scope>
</reference>
<gene>
    <name evidence="1" type="ORF">mc_873</name>
</gene>
<keyword evidence="2" id="KW-1185">Reference proteome</keyword>
<dbReference type="EMBL" id="MG807320">
    <property type="protein sequence ID" value="AVL95260.1"/>
    <property type="molecule type" value="Genomic_DNA"/>
</dbReference>
<accession>A0A2P1EN21</accession>
<protein>
    <submittedName>
        <fullName evidence="1">Uncharacterized protein</fullName>
    </submittedName>
</protein>